<evidence type="ECO:0000313" key="2">
    <source>
        <dbReference type="Proteomes" id="UP000195326"/>
    </source>
</evidence>
<protein>
    <recommendedName>
        <fullName evidence="3">DUF1015 domain-containing protein</fullName>
    </recommendedName>
</protein>
<dbReference type="EMBL" id="NFKL01000006">
    <property type="protein sequence ID" value="OUP59434.1"/>
    <property type="molecule type" value="Genomic_DNA"/>
</dbReference>
<dbReference type="Proteomes" id="UP000195326">
    <property type="component" value="Unassembled WGS sequence"/>
</dbReference>
<name>A0A1Y4LS01_9FIRM</name>
<organism evidence="1 2">
    <name type="scientific">Butyricicoccus pullicaecorum</name>
    <dbReference type="NCBI Taxonomy" id="501571"/>
    <lineage>
        <taxon>Bacteria</taxon>
        <taxon>Bacillati</taxon>
        <taxon>Bacillota</taxon>
        <taxon>Clostridia</taxon>
        <taxon>Eubacteriales</taxon>
        <taxon>Butyricicoccaceae</taxon>
        <taxon>Butyricicoccus</taxon>
    </lineage>
</organism>
<dbReference type="STRING" id="501571.GCA_900143195_02887"/>
<evidence type="ECO:0000313" key="1">
    <source>
        <dbReference type="EMBL" id="OUP59434.1"/>
    </source>
</evidence>
<proteinExistence type="predicted"/>
<comment type="caution">
    <text evidence="1">The sequence shown here is derived from an EMBL/GenBank/DDBJ whole genome shotgun (WGS) entry which is preliminary data.</text>
</comment>
<evidence type="ECO:0008006" key="3">
    <source>
        <dbReference type="Google" id="ProtNLM"/>
    </source>
</evidence>
<accession>A0A1Y4LS01</accession>
<sequence>MYTPIRLPKLLMPREGIDLSKWAVIACDQYTSQPDYWNNADTIVGDAPSTLRLTLPEVYLEQPDVKERTAKIQDAMLRYQQDGTLTEYEPGMMLVERTTKSGTRRGVVLSFDLEAYDYQAGSQSLIRPTEKTVVERIPPRLAVREGASLELPHIMLLIDDPDRKVIEPLFADKDAFRKAYDTDLMLDGGHLSGWFVPEGKETAALIERLNGLADPETFNKKYGLTGEHAVLPYAVGDGNHSMATAKANWERIKQNLSEEERQDHPARFVLAEVVNIHDDSLEIEGIHRVLFHIHPREVFQAADDFFRLHGGMAYCGDPKSAPSTNVQSFPCMFHGEQVTLCIVDSPWALRVATLQNFLDDFLEKNPKSHIDYIHGADVVRELSQDARNMGFLLPDPAKEDLFRGVILDGVLPRKTFSMGEAQEKRYYMEARKIVK</sequence>
<gene>
    <name evidence="1" type="ORF">B5F15_05125</name>
</gene>
<dbReference type="Pfam" id="PF06245">
    <property type="entry name" value="DUF1015"/>
    <property type="match status" value="1"/>
</dbReference>
<dbReference type="PANTHER" id="PTHR36454:SF1">
    <property type="entry name" value="DUF1015 DOMAIN-CONTAINING PROTEIN"/>
    <property type="match status" value="1"/>
</dbReference>
<dbReference type="InterPro" id="IPR008323">
    <property type="entry name" value="UCP033563"/>
</dbReference>
<dbReference type="AlphaFoldDB" id="A0A1Y4LS01"/>
<reference evidence="2" key="1">
    <citation type="submission" date="2017-04" db="EMBL/GenBank/DDBJ databases">
        <title>Function of individual gut microbiota members based on whole genome sequencing of pure cultures obtained from chicken caecum.</title>
        <authorList>
            <person name="Medvecky M."/>
            <person name="Cejkova D."/>
            <person name="Polansky O."/>
            <person name="Karasova D."/>
            <person name="Kubasova T."/>
            <person name="Cizek A."/>
            <person name="Rychlik I."/>
        </authorList>
    </citation>
    <scope>NUCLEOTIDE SEQUENCE [LARGE SCALE GENOMIC DNA]</scope>
    <source>
        <strain evidence="2">An179</strain>
    </source>
</reference>
<dbReference type="RefSeq" id="WP_087414603.1">
    <property type="nucleotide sequence ID" value="NZ_NFKL01000006.1"/>
</dbReference>
<dbReference type="PANTHER" id="PTHR36454">
    <property type="entry name" value="LMO2823 PROTEIN"/>
    <property type="match status" value="1"/>
</dbReference>